<gene>
    <name evidence="1" type="ORF">LOAG_15935</name>
</gene>
<accession>A0A1S0TEJ8</accession>
<protein>
    <submittedName>
        <fullName evidence="1">Uncharacterized protein</fullName>
    </submittedName>
</protein>
<dbReference type="OrthoDB" id="7465001at2759"/>
<dbReference type="GeneID" id="9953430"/>
<organism evidence="1">
    <name type="scientific">Loa loa</name>
    <name type="common">Eye worm</name>
    <name type="synonym">Filaria loa</name>
    <dbReference type="NCBI Taxonomy" id="7209"/>
    <lineage>
        <taxon>Eukaryota</taxon>
        <taxon>Metazoa</taxon>
        <taxon>Ecdysozoa</taxon>
        <taxon>Nematoda</taxon>
        <taxon>Chromadorea</taxon>
        <taxon>Rhabditida</taxon>
        <taxon>Spirurina</taxon>
        <taxon>Spiruromorpha</taxon>
        <taxon>Filarioidea</taxon>
        <taxon>Onchocercidae</taxon>
        <taxon>Loa</taxon>
    </lineage>
</organism>
<reference evidence="1" key="1">
    <citation type="submission" date="2012-04" db="EMBL/GenBank/DDBJ databases">
        <title>The Genome Sequence of Loa loa.</title>
        <authorList>
            <consortium name="The Broad Institute Genome Sequencing Platform"/>
            <consortium name="Broad Institute Genome Sequencing Center for Infectious Disease"/>
            <person name="Nutman T.B."/>
            <person name="Fink D.L."/>
            <person name="Russ C."/>
            <person name="Young S."/>
            <person name="Zeng Q."/>
            <person name="Gargeya S."/>
            <person name="Alvarado L."/>
            <person name="Berlin A."/>
            <person name="Chapman S.B."/>
            <person name="Chen Z."/>
            <person name="Freedman E."/>
            <person name="Gellesch M."/>
            <person name="Goldberg J."/>
            <person name="Griggs A."/>
            <person name="Gujja S."/>
            <person name="Heilman E.R."/>
            <person name="Heiman D."/>
            <person name="Howarth C."/>
            <person name="Mehta T."/>
            <person name="Neiman D."/>
            <person name="Pearson M."/>
            <person name="Roberts A."/>
            <person name="Saif S."/>
            <person name="Shea T."/>
            <person name="Shenoy N."/>
            <person name="Sisk P."/>
            <person name="Stolte C."/>
            <person name="Sykes S."/>
            <person name="White J."/>
            <person name="Yandava C."/>
            <person name="Haas B."/>
            <person name="Henn M.R."/>
            <person name="Nusbaum C."/>
            <person name="Birren B."/>
        </authorList>
    </citation>
    <scope>NUCLEOTIDE SEQUENCE [LARGE SCALE GENOMIC DNA]</scope>
</reference>
<name>A0A1S0TEJ8_LOALO</name>
<sequence>MRLDYHVPIISQQGEVSGRLHVEVYRLCEMDDSGIVSSLDSLDSNRTLDQQSIGVTFLGKTIKCRVRIKKASNLPSSLSHFVFCQYSFFNISEILVVAPIFDPNISQSDHVDISSNSNFQFDHEKVSLLSSFTLQIITLN</sequence>
<evidence type="ECO:0000313" key="1">
    <source>
        <dbReference type="EMBL" id="EFO12598.1"/>
    </source>
</evidence>
<dbReference type="InParanoid" id="A0A1S0TEJ8"/>
<dbReference type="EMBL" id="JH715304">
    <property type="protein sequence ID" value="EFO12598.1"/>
    <property type="molecule type" value="Genomic_DNA"/>
</dbReference>
<dbReference type="RefSeq" id="XP_003151471.1">
    <property type="nucleotide sequence ID" value="XM_003151423.1"/>
</dbReference>
<dbReference type="CTD" id="9953430"/>
<dbReference type="KEGG" id="loa:LOAG_15935"/>
<dbReference type="AlphaFoldDB" id="A0A1S0TEJ8"/>
<proteinExistence type="predicted"/>